<evidence type="ECO:0000313" key="2">
    <source>
        <dbReference type="Proteomes" id="UP000834106"/>
    </source>
</evidence>
<dbReference type="Gene3D" id="3.40.50.1820">
    <property type="entry name" value="alpha/beta hydrolase"/>
    <property type="match status" value="1"/>
</dbReference>
<dbReference type="InterPro" id="IPR052370">
    <property type="entry name" value="Meta-cleavage_hydrolase"/>
</dbReference>
<evidence type="ECO:0008006" key="3">
    <source>
        <dbReference type="Google" id="ProtNLM"/>
    </source>
</evidence>
<dbReference type="AlphaFoldDB" id="A0AAD1Z9E5"/>
<sequence length="114" mass="13399">MGPHRSRWRWPKRDGPGQIEELAVERGFRFVNRMSHWRLRKRIHLLWGENDQIFKLELAQKMKEQLGDKATVEGIEKAGHLVHLERPCVYNSCLNNFLSSFHANANANANQFSF</sequence>
<dbReference type="PANTHER" id="PTHR43139:SF61">
    <property type="entry name" value="ALPHA_BETA-HYDROLASES SUPERFAMILY PROTEIN"/>
    <property type="match status" value="1"/>
</dbReference>
<dbReference type="EMBL" id="OU503041">
    <property type="protein sequence ID" value="CAI9763545.1"/>
    <property type="molecule type" value="Genomic_DNA"/>
</dbReference>
<accession>A0AAD1Z9E5</accession>
<keyword evidence="2" id="KW-1185">Reference proteome</keyword>
<protein>
    <recommendedName>
        <fullName evidence="3">AB hydrolase-1 domain-containing protein</fullName>
    </recommendedName>
</protein>
<dbReference type="Proteomes" id="UP000834106">
    <property type="component" value="Chromosome 6"/>
</dbReference>
<dbReference type="SUPFAM" id="SSF53474">
    <property type="entry name" value="alpha/beta-Hydrolases"/>
    <property type="match status" value="1"/>
</dbReference>
<name>A0AAD1Z9E5_9LAMI</name>
<gene>
    <name evidence="1" type="ORF">FPE_LOCUS10975</name>
</gene>
<dbReference type="InterPro" id="IPR029058">
    <property type="entry name" value="AB_hydrolase_fold"/>
</dbReference>
<reference evidence="1" key="1">
    <citation type="submission" date="2023-05" db="EMBL/GenBank/DDBJ databases">
        <authorList>
            <person name="Huff M."/>
        </authorList>
    </citation>
    <scope>NUCLEOTIDE SEQUENCE</scope>
</reference>
<organism evidence="1 2">
    <name type="scientific">Fraxinus pennsylvanica</name>
    <dbReference type="NCBI Taxonomy" id="56036"/>
    <lineage>
        <taxon>Eukaryota</taxon>
        <taxon>Viridiplantae</taxon>
        <taxon>Streptophyta</taxon>
        <taxon>Embryophyta</taxon>
        <taxon>Tracheophyta</taxon>
        <taxon>Spermatophyta</taxon>
        <taxon>Magnoliopsida</taxon>
        <taxon>eudicotyledons</taxon>
        <taxon>Gunneridae</taxon>
        <taxon>Pentapetalae</taxon>
        <taxon>asterids</taxon>
        <taxon>lamiids</taxon>
        <taxon>Lamiales</taxon>
        <taxon>Oleaceae</taxon>
        <taxon>Oleeae</taxon>
        <taxon>Fraxinus</taxon>
    </lineage>
</organism>
<dbReference type="PANTHER" id="PTHR43139">
    <property type="entry name" value="SI:DKEY-122A22.2"/>
    <property type="match status" value="1"/>
</dbReference>
<proteinExistence type="predicted"/>
<evidence type="ECO:0000313" key="1">
    <source>
        <dbReference type="EMBL" id="CAI9763545.1"/>
    </source>
</evidence>